<evidence type="ECO:0000256" key="1">
    <source>
        <dbReference type="ARBA" id="ARBA00023242"/>
    </source>
</evidence>
<feature type="domain" description="Zn(2)-C6 fungal-type" evidence="3">
    <location>
        <begin position="7"/>
        <end position="37"/>
    </location>
</feature>
<dbReference type="InterPro" id="IPR001138">
    <property type="entry name" value="Zn2Cys6_DnaBD"/>
</dbReference>
<accession>A0AAD5KBW7</accession>
<reference evidence="4" key="1">
    <citation type="journal article" date="2022" name="IScience">
        <title>Evolution of zygomycete secretomes and the origins of terrestrial fungal ecologies.</title>
        <authorList>
            <person name="Chang Y."/>
            <person name="Wang Y."/>
            <person name="Mondo S."/>
            <person name="Ahrendt S."/>
            <person name="Andreopoulos W."/>
            <person name="Barry K."/>
            <person name="Beard J."/>
            <person name="Benny G.L."/>
            <person name="Blankenship S."/>
            <person name="Bonito G."/>
            <person name="Cuomo C."/>
            <person name="Desiro A."/>
            <person name="Gervers K.A."/>
            <person name="Hundley H."/>
            <person name="Kuo A."/>
            <person name="LaButti K."/>
            <person name="Lang B.F."/>
            <person name="Lipzen A."/>
            <person name="O'Donnell K."/>
            <person name="Pangilinan J."/>
            <person name="Reynolds N."/>
            <person name="Sandor L."/>
            <person name="Smith M.E."/>
            <person name="Tsang A."/>
            <person name="Grigoriev I.V."/>
            <person name="Stajich J.E."/>
            <person name="Spatafora J.W."/>
        </authorList>
    </citation>
    <scope>NUCLEOTIDE SEQUENCE</scope>
    <source>
        <strain evidence="4">RSA 2281</strain>
    </source>
</reference>
<dbReference type="CDD" id="cd12148">
    <property type="entry name" value="fungal_TF_MHR"/>
    <property type="match status" value="1"/>
</dbReference>
<dbReference type="PROSITE" id="PS00463">
    <property type="entry name" value="ZN2_CY6_FUNGAL_1"/>
    <property type="match status" value="1"/>
</dbReference>
<keyword evidence="5" id="KW-1185">Reference proteome</keyword>
<dbReference type="GO" id="GO:0008270">
    <property type="term" value="F:zinc ion binding"/>
    <property type="evidence" value="ECO:0007669"/>
    <property type="project" value="InterPro"/>
</dbReference>
<evidence type="ECO:0000259" key="3">
    <source>
        <dbReference type="PROSITE" id="PS00463"/>
    </source>
</evidence>
<evidence type="ECO:0000313" key="5">
    <source>
        <dbReference type="Proteomes" id="UP001209540"/>
    </source>
</evidence>
<feature type="region of interest" description="Disordered" evidence="2">
    <location>
        <begin position="87"/>
        <end position="110"/>
    </location>
</feature>
<dbReference type="InterPro" id="IPR050987">
    <property type="entry name" value="AtrR-like"/>
</dbReference>
<dbReference type="EMBL" id="JAIXMP010000011">
    <property type="protein sequence ID" value="KAI9264958.1"/>
    <property type="molecule type" value="Genomic_DNA"/>
</dbReference>
<protein>
    <recommendedName>
        <fullName evidence="3">Zn(2)-C6 fungal-type domain-containing protein</fullName>
    </recommendedName>
</protein>
<dbReference type="Proteomes" id="UP001209540">
    <property type="component" value="Unassembled WGS sequence"/>
</dbReference>
<sequence>MSRNKRPCIYCKRRRRKCTFAKNSEDCNLCAQMNVDCIPCDADEEGLPVRDGNQKIQQWQKTITRLDIDLQTMRCLIGCNSDYRHSKKNKKNNNIKSDDDSYSDTTSTTTTTTTNTDYYEWNLSVVNGCIRLDGRIKDIDELLAYNQASIRYLSPLYPIFRQEPIRFNGLPKSIAVASQALVIRYAKPSDKPRHSMIDRDTNKAAITNQFLKQQMDELVSLYMERYNPFVGLIHAPSFLEHYHRTKNALSSPMILAVCIDTIAYFYPRLKYSAEEKRQLAGFFYSRCRDLLLDMYDDPKYRLHAIISTNLVMQYLMELLLDFMEARRLLTMAIVASHEVDLDSLSEIEYAMYQRHRVCLGIYHGQSEIVLYDRYDFTGVNFEDVYPLDDDPPAVVSYLAMYKAVFSLVKTPYVTNILGQLSFAVTHGNQCELSLDTILRFEPTLRVWWETLPEEFQICEDPFDLPSARKALETVTSSTQLNPFAILHVITAVVQSVLLKPHFEEENKSGDNNIIHIIRDKALSMTLDSIQLLVYMMKKHIEVDIEAIPVSFGYMMGILHSVCNLMTTCQHIKLSYETRKTLIHCFYQLTSVIPPNHHIPQASSSLESFVNTLKFNPLSIYEKYPIPKLAMISDIFYTCFGQLGSI</sequence>
<reference evidence="4" key="2">
    <citation type="submission" date="2023-02" db="EMBL/GenBank/DDBJ databases">
        <authorList>
            <consortium name="DOE Joint Genome Institute"/>
            <person name="Mondo S.J."/>
            <person name="Chang Y."/>
            <person name="Wang Y."/>
            <person name="Ahrendt S."/>
            <person name="Andreopoulos W."/>
            <person name="Barry K."/>
            <person name="Beard J."/>
            <person name="Benny G.L."/>
            <person name="Blankenship S."/>
            <person name="Bonito G."/>
            <person name="Cuomo C."/>
            <person name="Desiro A."/>
            <person name="Gervers K.A."/>
            <person name="Hundley H."/>
            <person name="Kuo A."/>
            <person name="LaButti K."/>
            <person name="Lang B.F."/>
            <person name="Lipzen A."/>
            <person name="O'Donnell K."/>
            <person name="Pangilinan J."/>
            <person name="Reynolds N."/>
            <person name="Sandor L."/>
            <person name="Smith M.W."/>
            <person name="Tsang A."/>
            <person name="Grigoriev I.V."/>
            <person name="Stajich J.E."/>
            <person name="Spatafora J.W."/>
        </authorList>
    </citation>
    <scope>NUCLEOTIDE SEQUENCE</scope>
    <source>
        <strain evidence="4">RSA 2281</strain>
    </source>
</reference>
<proteinExistence type="predicted"/>
<dbReference type="GO" id="GO:0000981">
    <property type="term" value="F:DNA-binding transcription factor activity, RNA polymerase II-specific"/>
    <property type="evidence" value="ECO:0007669"/>
    <property type="project" value="InterPro"/>
</dbReference>
<organism evidence="4 5">
    <name type="scientific">Phascolomyces articulosus</name>
    <dbReference type="NCBI Taxonomy" id="60185"/>
    <lineage>
        <taxon>Eukaryota</taxon>
        <taxon>Fungi</taxon>
        <taxon>Fungi incertae sedis</taxon>
        <taxon>Mucoromycota</taxon>
        <taxon>Mucoromycotina</taxon>
        <taxon>Mucoromycetes</taxon>
        <taxon>Mucorales</taxon>
        <taxon>Lichtheimiaceae</taxon>
        <taxon>Phascolomyces</taxon>
    </lineage>
</organism>
<gene>
    <name evidence="4" type="ORF">BDA99DRAFT_507317</name>
</gene>
<evidence type="ECO:0000256" key="2">
    <source>
        <dbReference type="SAM" id="MobiDB-lite"/>
    </source>
</evidence>
<evidence type="ECO:0000313" key="4">
    <source>
        <dbReference type="EMBL" id="KAI9264958.1"/>
    </source>
</evidence>
<comment type="caution">
    <text evidence="4">The sequence shown here is derived from an EMBL/GenBank/DDBJ whole genome shotgun (WGS) entry which is preliminary data.</text>
</comment>
<keyword evidence="1" id="KW-0539">Nucleus</keyword>
<dbReference type="PANTHER" id="PTHR46910">
    <property type="entry name" value="TRANSCRIPTION FACTOR PDR1"/>
    <property type="match status" value="1"/>
</dbReference>
<dbReference type="PANTHER" id="PTHR46910:SF18">
    <property type="entry name" value="ZN(II)2CYS6 TRANSCRIPTION FACTOR (EUROFUNG)"/>
    <property type="match status" value="1"/>
</dbReference>
<name>A0AAD5KBW7_9FUNG</name>
<dbReference type="AlphaFoldDB" id="A0AAD5KBW7"/>
<dbReference type="CDD" id="cd00067">
    <property type="entry name" value="GAL4"/>
    <property type="match status" value="1"/>
</dbReference>